<sequence length="145" mass="16005">MSVERRTLLKAYGADVVLTDPTKGMNGAIEMARQLATNIPNAYILQQFENESNPQIHYQTTGPEIWEQTDGKADIAVFGVGTGGTITVKTLVHKFQEEHPATLLRSGDMLPLKRILRSVGLLLQCPSRQNICHGVISLLRFLFGS</sequence>
<name>A0A914RYB7_PAREQ</name>
<protein>
    <submittedName>
        <fullName evidence="3">Tryptophan synthase beta chain-like PALP domain-containing protein</fullName>
    </submittedName>
</protein>
<reference evidence="3" key="1">
    <citation type="submission" date="2022-11" db="UniProtKB">
        <authorList>
            <consortium name="WormBaseParasite"/>
        </authorList>
    </citation>
    <scope>IDENTIFICATION</scope>
</reference>
<dbReference type="Pfam" id="PF00291">
    <property type="entry name" value="PALP"/>
    <property type="match status" value="1"/>
</dbReference>
<feature type="domain" description="Tryptophan synthase beta chain-like PALP" evidence="1">
    <location>
        <begin position="2"/>
        <end position="87"/>
    </location>
</feature>
<dbReference type="PANTHER" id="PTHR10314">
    <property type="entry name" value="CYSTATHIONINE BETA-SYNTHASE"/>
    <property type="match status" value="1"/>
</dbReference>
<dbReference type="GO" id="GO:0019344">
    <property type="term" value="P:cysteine biosynthetic process"/>
    <property type="evidence" value="ECO:0007669"/>
    <property type="project" value="UniProtKB-ARBA"/>
</dbReference>
<dbReference type="InterPro" id="IPR050214">
    <property type="entry name" value="Cys_Synth/Cystath_Beta-Synth"/>
</dbReference>
<dbReference type="InterPro" id="IPR036052">
    <property type="entry name" value="TrpB-like_PALP_sf"/>
</dbReference>
<dbReference type="WBParaSite" id="PEQ_0001149501-mRNA-1">
    <property type="protein sequence ID" value="PEQ_0001149501-mRNA-1"/>
    <property type="gene ID" value="PEQ_0001149501"/>
</dbReference>
<evidence type="ECO:0000313" key="2">
    <source>
        <dbReference type="Proteomes" id="UP000887564"/>
    </source>
</evidence>
<organism evidence="2 3">
    <name type="scientific">Parascaris equorum</name>
    <name type="common">Equine roundworm</name>
    <dbReference type="NCBI Taxonomy" id="6256"/>
    <lineage>
        <taxon>Eukaryota</taxon>
        <taxon>Metazoa</taxon>
        <taxon>Ecdysozoa</taxon>
        <taxon>Nematoda</taxon>
        <taxon>Chromadorea</taxon>
        <taxon>Rhabditida</taxon>
        <taxon>Spirurina</taxon>
        <taxon>Ascaridomorpha</taxon>
        <taxon>Ascaridoidea</taxon>
        <taxon>Ascarididae</taxon>
        <taxon>Parascaris</taxon>
    </lineage>
</organism>
<accession>A0A914RYB7</accession>
<dbReference type="AlphaFoldDB" id="A0A914RYB7"/>
<dbReference type="Gene3D" id="3.40.50.1100">
    <property type="match status" value="2"/>
</dbReference>
<evidence type="ECO:0000313" key="3">
    <source>
        <dbReference type="WBParaSite" id="PEQ_0001149501-mRNA-1"/>
    </source>
</evidence>
<dbReference type="InterPro" id="IPR001926">
    <property type="entry name" value="TrpB-like_PALP"/>
</dbReference>
<evidence type="ECO:0000259" key="1">
    <source>
        <dbReference type="Pfam" id="PF00291"/>
    </source>
</evidence>
<proteinExistence type="predicted"/>
<dbReference type="SUPFAM" id="SSF53686">
    <property type="entry name" value="Tryptophan synthase beta subunit-like PLP-dependent enzymes"/>
    <property type="match status" value="1"/>
</dbReference>
<keyword evidence="2" id="KW-1185">Reference proteome</keyword>
<dbReference type="Proteomes" id="UP000887564">
    <property type="component" value="Unplaced"/>
</dbReference>